<comment type="caution">
    <text evidence="2">The sequence shown here is derived from an EMBL/GenBank/DDBJ whole genome shotgun (WGS) entry which is preliminary data.</text>
</comment>
<name>A0AA39WFN2_9PEZI</name>
<accession>A0AA39WFN2</accession>
<gene>
    <name evidence="2" type="ORF">B0T14DRAFT_309758</name>
</gene>
<feature type="compositionally biased region" description="Acidic residues" evidence="1">
    <location>
        <begin position="212"/>
        <end position="226"/>
    </location>
</feature>
<dbReference type="Proteomes" id="UP001175000">
    <property type="component" value="Unassembled WGS sequence"/>
</dbReference>
<dbReference type="AlphaFoldDB" id="A0AA39WFN2"/>
<sequence>MIEPTHRFSHELRRDYPPALISGGVLLGLVPRSRPGTYCALPLDIPNLMVPGYARFATLLCRNNPSDDRLVGLLLQEWGEGYCGRTSELLVLKRKVPIGAKNFRSDVKKLHVMPERPLRLRHCDIVFRRHFKNSAFGWNISRGRTPGGRYAWDRMNWATHDNVLRLAPGATGQEAVWFVYDIGPSRRVSVLFRRLPGSYNLGPLLARIIPSELDEPPGNEDDDDQAAMDAQAGVDSGDRARMHVMKTPCDTWILEDEAFPKIYIMAERRELDGRSGEAVDIIDLFIHPEGPEADQAKKALLSLENQALSTESG</sequence>
<protein>
    <submittedName>
        <fullName evidence="2">Uncharacterized protein</fullName>
    </submittedName>
</protein>
<feature type="region of interest" description="Disordered" evidence="1">
    <location>
        <begin position="212"/>
        <end position="238"/>
    </location>
</feature>
<dbReference type="EMBL" id="JAULSU010000006">
    <property type="protein sequence ID" value="KAK0614490.1"/>
    <property type="molecule type" value="Genomic_DNA"/>
</dbReference>
<keyword evidence="3" id="KW-1185">Reference proteome</keyword>
<evidence type="ECO:0000256" key="1">
    <source>
        <dbReference type="SAM" id="MobiDB-lite"/>
    </source>
</evidence>
<organism evidence="2 3">
    <name type="scientific">Immersiella caudata</name>
    <dbReference type="NCBI Taxonomy" id="314043"/>
    <lineage>
        <taxon>Eukaryota</taxon>
        <taxon>Fungi</taxon>
        <taxon>Dikarya</taxon>
        <taxon>Ascomycota</taxon>
        <taxon>Pezizomycotina</taxon>
        <taxon>Sordariomycetes</taxon>
        <taxon>Sordariomycetidae</taxon>
        <taxon>Sordariales</taxon>
        <taxon>Lasiosphaeriaceae</taxon>
        <taxon>Immersiella</taxon>
    </lineage>
</organism>
<evidence type="ECO:0000313" key="3">
    <source>
        <dbReference type="Proteomes" id="UP001175000"/>
    </source>
</evidence>
<evidence type="ECO:0000313" key="2">
    <source>
        <dbReference type="EMBL" id="KAK0614490.1"/>
    </source>
</evidence>
<reference evidence="2" key="1">
    <citation type="submission" date="2023-06" db="EMBL/GenBank/DDBJ databases">
        <title>Genome-scale phylogeny and comparative genomics of the fungal order Sordariales.</title>
        <authorList>
            <consortium name="Lawrence Berkeley National Laboratory"/>
            <person name="Hensen N."/>
            <person name="Bonometti L."/>
            <person name="Westerberg I."/>
            <person name="Brannstrom I.O."/>
            <person name="Guillou S."/>
            <person name="Cros-Aarteil S."/>
            <person name="Calhoun S."/>
            <person name="Haridas S."/>
            <person name="Kuo A."/>
            <person name="Mondo S."/>
            <person name="Pangilinan J."/>
            <person name="Riley R."/>
            <person name="Labutti K."/>
            <person name="Andreopoulos B."/>
            <person name="Lipzen A."/>
            <person name="Chen C."/>
            <person name="Yanf M."/>
            <person name="Daum C."/>
            <person name="Ng V."/>
            <person name="Clum A."/>
            <person name="Steindorff A."/>
            <person name="Ohm R."/>
            <person name="Martin F."/>
            <person name="Silar P."/>
            <person name="Natvig D."/>
            <person name="Lalanne C."/>
            <person name="Gautier V."/>
            <person name="Ament-Velasquez S.L."/>
            <person name="Kruys A."/>
            <person name="Hutchinson M.I."/>
            <person name="Powell A.J."/>
            <person name="Barry K."/>
            <person name="Miller A.N."/>
            <person name="Grigoriev I.V."/>
            <person name="Debuchy R."/>
            <person name="Gladieux P."/>
            <person name="Thoren M.H."/>
            <person name="Johannesson H."/>
        </authorList>
    </citation>
    <scope>NUCLEOTIDE SEQUENCE</scope>
    <source>
        <strain evidence="2">CBS 606.72</strain>
    </source>
</reference>
<proteinExistence type="predicted"/>